<dbReference type="PANTHER" id="PTHR43071:SF1">
    <property type="entry name" value="2-AMINO-4-HYDROXY-6-HYDROXYMETHYLDIHYDROPTERIDINE PYROPHOSPHOKINASE"/>
    <property type="match status" value="1"/>
</dbReference>
<dbReference type="OrthoDB" id="9808041at2"/>
<accession>A0A432ZCA2</accession>
<dbReference type="Pfam" id="PF01288">
    <property type="entry name" value="HPPK"/>
    <property type="match status" value="1"/>
</dbReference>
<keyword evidence="9" id="KW-0289">Folate biosynthesis</keyword>
<comment type="function">
    <text evidence="10">Catalyzes the transfer of pyrophosphate from adenosine triphosphate (ATP) to 6-hydroxymethyl-7,8-dihydropterin, an enzymatic step in folate biosynthesis pathway.</text>
</comment>
<evidence type="ECO:0000256" key="8">
    <source>
        <dbReference type="ARBA" id="ARBA00022840"/>
    </source>
</evidence>
<evidence type="ECO:0000259" key="13">
    <source>
        <dbReference type="PROSITE" id="PS00794"/>
    </source>
</evidence>
<dbReference type="PANTHER" id="PTHR43071">
    <property type="entry name" value="2-AMINO-4-HYDROXY-6-HYDROXYMETHYLDIHYDROPTERIDINE PYROPHOSPHOKINASE"/>
    <property type="match status" value="1"/>
</dbReference>
<evidence type="ECO:0000256" key="10">
    <source>
        <dbReference type="ARBA" id="ARBA00029409"/>
    </source>
</evidence>
<keyword evidence="8" id="KW-0067">ATP-binding</keyword>
<evidence type="ECO:0000256" key="3">
    <source>
        <dbReference type="ARBA" id="ARBA00013253"/>
    </source>
</evidence>
<dbReference type="InterPro" id="IPR000550">
    <property type="entry name" value="Hppk"/>
</dbReference>
<keyword evidence="15" id="KW-1185">Reference proteome</keyword>
<dbReference type="RefSeq" id="WP_126828377.1">
    <property type="nucleotide sequence ID" value="NZ_PIQG01000005.1"/>
</dbReference>
<name>A0A432ZCA2_9GAMM</name>
<keyword evidence="7 14" id="KW-0418">Kinase</keyword>
<dbReference type="AlphaFoldDB" id="A0A432ZCA2"/>
<gene>
    <name evidence="14" type="primary">folK</name>
    <name evidence="14" type="ORF">CWI83_09315</name>
</gene>
<dbReference type="Gene3D" id="3.30.70.560">
    <property type="entry name" value="7,8-Dihydro-6-hydroxymethylpterin-pyrophosphokinase HPPK"/>
    <property type="match status" value="1"/>
</dbReference>
<dbReference type="InterPro" id="IPR035907">
    <property type="entry name" value="Hppk_sf"/>
</dbReference>
<evidence type="ECO:0000256" key="12">
    <source>
        <dbReference type="ARBA" id="ARBA00033413"/>
    </source>
</evidence>
<dbReference type="GO" id="GO:0046654">
    <property type="term" value="P:tetrahydrofolate biosynthetic process"/>
    <property type="evidence" value="ECO:0007669"/>
    <property type="project" value="UniProtKB-UniPathway"/>
</dbReference>
<proteinExistence type="inferred from homology"/>
<sequence>MTKVAIALGGNLGDPIAQFQQALQGLSEHPQIDSVQCSSWYRSSPMGPADQPDYINAVATAETSLDAHTLLDLLQHLEHQAGRIRGRRWGERTLDLDLILFGHDTISTERLSVPHPGLLERDFVLLPLLEIWPTARLPDGEQLSAYQSKLTHHDLVRIN</sequence>
<evidence type="ECO:0000313" key="15">
    <source>
        <dbReference type="Proteomes" id="UP000288279"/>
    </source>
</evidence>
<comment type="caution">
    <text evidence="14">The sequence shown here is derived from an EMBL/GenBank/DDBJ whole genome shotgun (WGS) entry which is preliminary data.</text>
</comment>
<evidence type="ECO:0000256" key="6">
    <source>
        <dbReference type="ARBA" id="ARBA00022741"/>
    </source>
</evidence>
<dbReference type="EC" id="2.7.6.3" evidence="3"/>
<comment type="similarity">
    <text evidence="2">Belongs to the HPPK family.</text>
</comment>
<dbReference type="EMBL" id="PIQG01000005">
    <property type="protein sequence ID" value="RUO75575.1"/>
    <property type="molecule type" value="Genomic_DNA"/>
</dbReference>
<dbReference type="GO" id="GO:0046656">
    <property type="term" value="P:folic acid biosynthetic process"/>
    <property type="evidence" value="ECO:0007669"/>
    <property type="project" value="UniProtKB-KW"/>
</dbReference>
<reference evidence="14 15" key="1">
    <citation type="journal article" date="2011" name="Front. Microbiol.">
        <title>Genomic signatures of strain selection and enhancement in Bacillus atrophaeus var. globigii, a historical biowarfare simulant.</title>
        <authorList>
            <person name="Gibbons H.S."/>
            <person name="Broomall S.M."/>
            <person name="McNew L.A."/>
            <person name="Daligault H."/>
            <person name="Chapman C."/>
            <person name="Bruce D."/>
            <person name="Karavis M."/>
            <person name="Krepps M."/>
            <person name="McGregor P.A."/>
            <person name="Hong C."/>
            <person name="Park K.H."/>
            <person name="Akmal A."/>
            <person name="Feldman A."/>
            <person name="Lin J.S."/>
            <person name="Chang W.E."/>
            <person name="Higgs B.W."/>
            <person name="Demirev P."/>
            <person name="Lindquist J."/>
            <person name="Liem A."/>
            <person name="Fochler E."/>
            <person name="Read T.D."/>
            <person name="Tapia R."/>
            <person name="Johnson S."/>
            <person name="Bishop-Lilly K.A."/>
            <person name="Detter C."/>
            <person name="Han C."/>
            <person name="Sozhamannan S."/>
            <person name="Rosenzweig C.N."/>
            <person name="Skowronski E.W."/>
        </authorList>
    </citation>
    <scope>NUCLEOTIDE SEQUENCE [LARGE SCALE GENOMIC DNA]</scope>
    <source>
        <strain evidence="14 15">PIT1</strain>
    </source>
</reference>
<evidence type="ECO:0000256" key="9">
    <source>
        <dbReference type="ARBA" id="ARBA00022909"/>
    </source>
</evidence>
<evidence type="ECO:0000256" key="7">
    <source>
        <dbReference type="ARBA" id="ARBA00022777"/>
    </source>
</evidence>
<dbReference type="CDD" id="cd00483">
    <property type="entry name" value="HPPK"/>
    <property type="match status" value="1"/>
</dbReference>
<dbReference type="UniPathway" id="UPA00077">
    <property type="reaction ID" value="UER00155"/>
</dbReference>
<evidence type="ECO:0000256" key="2">
    <source>
        <dbReference type="ARBA" id="ARBA00005810"/>
    </source>
</evidence>
<dbReference type="NCBIfam" id="TIGR01498">
    <property type="entry name" value="folK"/>
    <property type="match status" value="1"/>
</dbReference>
<dbReference type="Proteomes" id="UP000288279">
    <property type="component" value="Unassembled WGS sequence"/>
</dbReference>
<evidence type="ECO:0000256" key="11">
    <source>
        <dbReference type="ARBA" id="ARBA00029766"/>
    </source>
</evidence>
<evidence type="ECO:0000256" key="4">
    <source>
        <dbReference type="ARBA" id="ARBA00016218"/>
    </source>
</evidence>
<dbReference type="GO" id="GO:0005524">
    <property type="term" value="F:ATP binding"/>
    <property type="evidence" value="ECO:0007669"/>
    <property type="project" value="UniProtKB-KW"/>
</dbReference>
<dbReference type="GO" id="GO:0003848">
    <property type="term" value="F:2-amino-4-hydroxy-6-hydroxymethyldihydropteridine diphosphokinase activity"/>
    <property type="evidence" value="ECO:0007669"/>
    <property type="project" value="UniProtKB-EC"/>
</dbReference>
<organism evidence="14 15">
    <name type="scientific">Pseudidiomarina taiwanensis</name>
    <dbReference type="NCBI Taxonomy" id="337250"/>
    <lineage>
        <taxon>Bacteria</taxon>
        <taxon>Pseudomonadati</taxon>
        <taxon>Pseudomonadota</taxon>
        <taxon>Gammaproteobacteria</taxon>
        <taxon>Alteromonadales</taxon>
        <taxon>Idiomarinaceae</taxon>
        <taxon>Pseudidiomarina</taxon>
    </lineage>
</organism>
<evidence type="ECO:0000313" key="14">
    <source>
        <dbReference type="EMBL" id="RUO75575.1"/>
    </source>
</evidence>
<dbReference type="PROSITE" id="PS00794">
    <property type="entry name" value="HPPK"/>
    <property type="match status" value="1"/>
</dbReference>
<comment type="pathway">
    <text evidence="1">Cofactor biosynthesis; tetrahydrofolate biosynthesis; 2-amino-4-hydroxy-6-hydroxymethyl-7,8-dihydropteridine diphosphate from 7,8-dihydroneopterin triphosphate: step 4/4.</text>
</comment>
<protein>
    <recommendedName>
        <fullName evidence="4">2-amino-4-hydroxy-6-hydroxymethyldihydropteridine pyrophosphokinase</fullName>
        <ecNumber evidence="3">2.7.6.3</ecNumber>
    </recommendedName>
    <alternativeName>
        <fullName evidence="11">6-hydroxymethyl-7,8-dihydropterin pyrophosphokinase</fullName>
    </alternativeName>
    <alternativeName>
        <fullName evidence="12">7,8-dihydro-6-hydroxymethylpterin-pyrophosphokinase</fullName>
    </alternativeName>
</protein>
<keyword evidence="6" id="KW-0547">Nucleotide-binding</keyword>
<evidence type="ECO:0000256" key="1">
    <source>
        <dbReference type="ARBA" id="ARBA00005051"/>
    </source>
</evidence>
<dbReference type="GO" id="GO:0016301">
    <property type="term" value="F:kinase activity"/>
    <property type="evidence" value="ECO:0007669"/>
    <property type="project" value="UniProtKB-KW"/>
</dbReference>
<evidence type="ECO:0000256" key="5">
    <source>
        <dbReference type="ARBA" id="ARBA00022679"/>
    </source>
</evidence>
<keyword evidence="5" id="KW-0808">Transferase</keyword>
<feature type="domain" description="7,8-dihydro-6-hydroxymethylpterin-pyrophosphokinase" evidence="13">
    <location>
        <begin position="88"/>
        <end position="99"/>
    </location>
</feature>
<dbReference type="SUPFAM" id="SSF55083">
    <property type="entry name" value="6-hydroxymethyl-7,8-dihydropterin pyrophosphokinase, HPPK"/>
    <property type="match status" value="1"/>
</dbReference>